<protein>
    <submittedName>
        <fullName evidence="1">Uncharacterized protein</fullName>
    </submittedName>
</protein>
<reference evidence="1 2" key="1">
    <citation type="submission" date="2016-05" db="EMBL/GenBank/DDBJ databases">
        <title>Genomic and physiological characterization of Planctopirus sp. isolated from fresh water lake.</title>
        <authorList>
            <person name="Subhash Y."/>
            <person name="Ramana C."/>
        </authorList>
    </citation>
    <scope>NUCLEOTIDE SEQUENCE [LARGE SCALE GENOMIC DNA]</scope>
    <source>
        <strain evidence="1 2">JC280</strain>
    </source>
</reference>
<organism evidence="1 2">
    <name type="scientific">Planctopirus hydrillae</name>
    <dbReference type="NCBI Taxonomy" id="1841610"/>
    <lineage>
        <taxon>Bacteria</taxon>
        <taxon>Pseudomonadati</taxon>
        <taxon>Planctomycetota</taxon>
        <taxon>Planctomycetia</taxon>
        <taxon>Planctomycetales</taxon>
        <taxon>Planctomycetaceae</taxon>
        <taxon>Planctopirus</taxon>
    </lineage>
</organism>
<dbReference type="Proteomes" id="UP000094828">
    <property type="component" value="Unassembled WGS sequence"/>
</dbReference>
<dbReference type="STRING" id="1841610.A6X21_09055"/>
<accession>A0A1C3E7L1</accession>
<dbReference type="EMBL" id="LYDR01000137">
    <property type="protein sequence ID" value="ODA29238.1"/>
    <property type="molecule type" value="Genomic_DNA"/>
</dbReference>
<proteinExistence type="predicted"/>
<evidence type="ECO:0000313" key="1">
    <source>
        <dbReference type="EMBL" id="ODA29238.1"/>
    </source>
</evidence>
<name>A0A1C3E7L1_9PLAN</name>
<comment type="caution">
    <text evidence="1">The sequence shown here is derived from an EMBL/GenBank/DDBJ whole genome shotgun (WGS) entry which is preliminary data.</text>
</comment>
<keyword evidence="2" id="KW-1185">Reference proteome</keyword>
<evidence type="ECO:0000313" key="2">
    <source>
        <dbReference type="Proteomes" id="UP000094828"/>
    </source>
</evidence>
<gene>
    <name evidence="1" type="ORF">A6X21_09055</name>
</gene>
<sequence>MWPPLGPSPTRPAFAAMALAVRVGRVRFLPFFQFRSRIMPAVDVDRDVQLVTLRSALVRTIARNHQMQIQSACEVRSSDLSHLMAAQLLDGVQLTLDVESLPHSGAMSIVLTADEADNLARILDHLVSTIRGQEVAPLVARPIGFQG</sequence>
<dbReference type="AlphaFoldDB" id="A0A1C3E7L1"/>